<evidence type="ECO:0000256" key="1">
    <source>
        <dbReference type="SAM" id="Phobius"/>
    </source>
</evidence>
<dbReference type="RefSeq" id="WP_216457777.1">
    <property type="nucleotide sequence ID" value="NZ_JAHLQL010000006.1"/>
</dbReference>
<feature type="transmembrane region" description="Helical" evidence="1">
    <location>
        <begin position="145"/>
        <end position="164"/>
    </location>
</feature>
<feature type="transmembrane region" description="Helical" evidence="1">
    <location>
        <begin position="51"/>
        <end position="71"/>
    </location>
</feature>
<sequence length="198" mass="23311">MKYRDLSSPEKYILKGIPILFIIGSMMHFAYDLSKNNPIVGLFTPVNESIWEHSKMVLIPVILWWVLYYCFKGRQHCINKNKWFQSAFVALITSLLTIPMLYYFYTEAFGIELLVIDIIILFLAIIFGQLLALHFYKYGKGINSSIVIVFFVVLIFMFMIFTFYPPHIPLFQDNTSGEYGINKMNYINAYINMSNYYF</sequence>
<feature type="transmembrane region" description="Helical" evidence="1">
    <location>
        <begin position="111"/>
        <end position="133"/>
    </location>
</feature>
<keyword evidence="1" id="KW-1133">Transmembrane helix</keyword>
<keyword evidence="1" id="KW-0472">Membrane</keyword>
<dbReference type="InterPro" id="IPR045407">
    <property type="entry name" value="DUF6512"/>
</dbReference>
<evidence type="ECO:0008006" key="4">
    <source>
        <dbReference type="Google" id="ProtNLM"/>
    </source>
</evidence>
<comment type="caution">
    <text evidence="2">The sequence shown here is derived from an EMBL/GenBank/DDBJ whole genome shotgun (WGS) entry which is preliminary data.</text>
</comment>
<feature type="transmembrane region" description="Helical" evidence="1">
    <location>
        <begin position="12"/>
        <end position="31"/>
    </location>
</feature>
<accession>A0ABS6F476</accession>
<gene>
    <name evidence="2" type="ORF">KQI89_15205</name>
</gene>
<organism evidence="2 3">
    <name type="scientific">Clostridium simiarum</name>
    <dbReference type="NCBI Taxonomy" id="2841506"/>
    <lineage>
        <taxon>Bacteria</taxon>
        <taxon>Bacillati</taxon>
        <taxon>Bacillota</taxon>
        <taxon>Clostridia</taxon>
        <taxon>Eubacteriales</taxon>
        <taxon>Clostridiaceae</taxon>
        <taxon>Clostridium</taxon>
    </lineage>
</organism>
<protein>
    <recommendedName>
        <fullName evidence="4">ABC transporter permease</fullName>
    </recommendedName>
</protein>
<proteinExistence type="predicted"/>
<feature type="transmembrane region" description="Helical" evidence="1">
    <location>
        <begin position="83"/>
        <end position="105"/>
    </location>
</feature>
<dbReference type="Pfam" id="PF20122">
    <property type="entry name" value="DUF6512"/>
    <property type="match status" value="1"/>
</dbReference>
<dbReference type="Proteomes" id="UP000736583">
    <property type="component" value="Unassembled WGS sequence"/>
</dbReference>
<evidence type="ECO:0000313" key="2">
    <source>
        <dbReference type="EMBL" id="MBU5593096.1"/>
    </source>
</evidence>
<keyword evidence="3" id="KW-1185">Reference proteome</keyword>
<evidence type="ECO:0000313" key="3">
    <source>
        <dbReference type="Proteomes" id="UP000736583"/>
    </source>
</evidence>
<dbReference type="EMBL" id="JAHLQL010000006">
    <property type="protein sequence ID" value="MBU5593096.1"/>
    <property type="molecule type" value="Genomic_DNA"/>
</dbReference>
<keyword evidence="1" id="KW-0812">Transmembrane</keyword>
<name>A0ABS6F476_9CLOT</name>
<reference evidence="2 3" key="1">
    <citation type="submission" date="2021-06" db="EMBL/GenBank/DDBJ databases">
        <authorList>
            <person name="Sun Q."/>
            <person name="Li D."/>
        </authorList>
    </citation>
    <scope>NUCLEOTIDE SEQUENCE [LARGE SCALE GENOMIC DNA]</scope>
    <source>
        <strain evidence="2 3">MSJ-4</strain>
    </source>
</reference>